<feature type="compositionally biased region" description="Basic and acidic residues" evidence="1">
    <location>
        <begin position="35"/>
        <end position="46"/>
    </location>
</feature>
<feature type="region of interest" description="Disordered" evidence="1">
    <location>
        <begin position="29"/>
        <end position="63"/>
    </location>
</feature>
<proteinExistence type="predicted"/>
<name>A0A371HDA8_MUCPR</name>
<dbReference type="Proteomes" id="UP000257109">
    <property type="component" value="Unassembled WGS sequence"/>
</dbReference>
<reference evidence="2" key="1">
    <citation type="submission" date="2018-05" db="EMBL/GenBank/DDBJ databases">
        <title>Draft genome of Mucuna pruriens seed.</title>
        <authorList>
            <person name="Nnadi N.E."/>
            <person name="Vos R."/>
            <person name="Hasami M.H."/>
            <person name="Devisetty U.K."/>
            <person name="Aguiy J.C."/>
        </authorList>
    </citation>
    <scope>NUCLEOTIDE SEQUENCE [LARGE SCALE GENOMIC DNA]</scope>
    <source>
        <strain evidence="2">JCA_2017</strain>
    </source>
</reference>
<organism evidence="2 3">
    <name type="scientific">Mucuna pruriens</name>
    <name type="common">Velvet bean</name>
    <name type="synonym">Dolichos pruriens</name>
    <dbReference type="NCBI Taxonomy" id="157652"/>
    <lineage>
        <taxon>Eukaryota</taxon>
        <taxon>Viridiplantae</taxon>
        <taxon>Streptophyta</taxon>
        <taxon>Embryophyta</taxon>
        <taxon>Tracheophyta</taxon>
        <taxon>Spermatophyta</taxon>
        <taxon>Magnoliopsida</taxon>
        <taxon>eudicotyledons</taxon>
        <taxon>Gunneridae</taxon>
        <taxon>Pentapetalae</taxon>
        <taxon>rosids</taxon>
        <taxon>fabids</taxon>
        <taxon>Fabales</taxon>
        <taxon>Fabaceae</taxon>
        <taxon>Papilionoideae</taxon>
        <taxon>50 kb inversion clade</taxon>
        <taxon>NPAAA clade</taxon>
        <taxon>indigoferoid/millettioid clade</taxon>
        <taxon>Phaseoleae</taxon>
        <taxon>Mucuna</taxon>
    </lineage>
</organism>
<feature type="non-terminal residue" evidence="2">
    <location>
        <position position="1"/>
    </location>
</feature>
<protein>
    <submittedName>
        <fullName evidence="2">Uncharacterized protein</fullName>
    </submittedName>
</protein>
<comment type="caution">
    <text evidence="2">The sequence shown here is derived from an EMBL/GenBank/DDBJ whole genome shotgun (WGS) entry which is preliminary data.</text>
</comment>
<accession>A0A371HDA8</accession>
<evidence type="ECO:0000256" key="1">
    <source>
        <dbReference type="SAM" id="MobiDB-lite"/>
    </source>
</evidence>
<gene>
    <name evidence="2" type="ORF">CR513_16101</name>
</gene>
<dbReference type="EMBL" id="QJKJ01002933">
    <property type="protein sequence ID" value="RDY00684.1"/>
    <property type="molecule type" value="Genomic_DNA"/>
</dbReference>
<keyword evidence="3" id="KW-1185">Reference proteome</keyword>
<feature type="compositionally biased region" description="Polar residues" evidence="1">
    <location>
        <begin position="52"/>
        <end position="63"/>
    </location>
</feature>
<evidence type="ECO:0000313" key="3">
    <source>
        <dbReference type="Proteomes" id="UP000257109"/>
    </source>
</evidence>
<evidence type="ECO:0000313" key="2">
    <source>
        <dbReference type="EMBL" id="RDY00684.1"/>
    </source>
</evidence>
<dbReference type="AlphaFoldDB" id="A0A371HDA8"/>
<sequence>MKCPSNQFYFVKSLTFGILISWGHSQSKLRMSRSNQERSDPIEASHPRRSCPDQTSLPGQSRL</sequence>